<dbReference type="InterPro" id="IPR034660">
    <property type="entry name" value="DinB/YfiT-like"/>
</dbReference>
<protein>
    <recommendedName>
        <fullName evidence="1">Mycothiol-dependent maleylpyruvate isomerase metal-binding domain-containing protein</fullName>
    </recommendedName>
</protein>
<dbReference type="Pfam" id="PF11716">
    <property type="entry name" value="MDMPI_N"/>
    <property type="match status" value="1"/>
</dbReference>
<dbReference type="RefSeq" id="WP_353548705.1">
    <property type="nucleotide sequence ID" value="NZ_AP029612.1"/>
</dbReference>
<dbReference type="SUPFAM" id="SSF109854">
    <property type="entry name" value="DinB/YfiT-like putative metalloenzymes"/>
    <property type="match status" value="1"/>
</dbReference>
<organism evidence="2">
    <name type="scientific">Sediminibacterium sp. KACHI17</name>
    <dbReference type="NCBI Taxonomy" id="1751071"/>
    <lineage>
        <taxon>Bacteria</taxon>
        <taxon>Pseudomonadati</taxon>
        <taxon>Bacteroidota</taxon>
        <taxon>Chitinophagia</taxon>
        <taxon>Chitinophagales</taxon>
        <taxon>Chitinophagaceae</taxon>
        <taxon>Sediminibacterium</taxon>
    </lineage>
</organism>
<accession>A0AAT9GKE9</accession>
<evidence type="ECO:0000259" key="1">
    <source>
        <dbReference type="Pfam" id="PF11716"/>
    </source>
</evidence>
<feature type="domain" description="Mycothiol-dependent maleylpyruvate isomerase metal-binding" evidence="1">
    <location>
        <begin position="16"/>
        <end position="158"/>
    </location>
</feature>
<dbReference type="InterPro" id="IPR024344">
    <property type="entry name" value="MDMPI_metal-binding"/>
</dbReference>
<proteinExistence type="predicted"/>
<evidence type="ECO:0000313" key="2">
    <source>
        <dbReference type="EMBL" id="BFG71069.1"/>
    </source>
</evidence>
<dbReference type="GO" id="GO:0046872">
    <property type="term" value="F:metal ion binding"/>
    <property type="evidence" value="ECO:0007669"/>
    <property type="project" value="InterPro"/>
</dbReference>
<gene>
    <name evidence="2" type="ORF">KACHI17_19500</name>
</gene>
<dbReference type="AlphaFoldDB" id="A0AAT9GKE9"/>
<reference evidence="2" key="1">
    <citation type="submission" date="2024-02" db="EMBL/GenBank/DDBJ databases">
        <title>Sediminibacterium planktonica sp. nov. and Sediminibacterium longus sp. nov., isolated from surface lake and river water.</title>
        <authorList>
            <person name="Watanabe K."/>
            <person name="Takemine S."/>
            <person name="Ishii Y."/>
            <person name="Ogata Y."/>
            <person name="Shindo C."/>
            <person name="Suda W."/>
        </authorList>
    </citation>
    <scope>NUCLEOTIDE SEQUENCE</scope>
    <source>
        <strain evidence="2">KACHI17</strain>
    </source>
</reference>
<name>A0AAT9GKE9_9BACT</name>
<dbReference type="EMBL" id="AP029612">
    <property type="protein sequence ID" value="BFG71069.1"/>
    <property type="molecule type" value="Genomic_DNA"/>
</dbReference>
<dbReference type="Gene3D" id="1.20.120.450">
    <property type="entry name" value="dinb family like domain"/>
    <property type="match status" value="1"/>
</dbReference>
<sequence>MKFPEPILIIDRIPQLDTKLIELVETLSPEDWKKQTIAPRWKVEDVILHLLDGNIRILSIQRDGYFGVPPKNIHSYQDLLNYLNELNADWITAAKRMSPKLVLDLLKQTSVSVADYLQTIDPFSQALFSVAWAGEEESANWFHWAREYTEKWHHQQQIRLAVGKEKELYSRAFYYPHLNTSMRALPHHYKNFPGTKGEVLSFQITGEGGGIWHLFFDGQQWLQVEDIAVTENLITIDGEIAWRLFTKGISREETRISVQGNKMAGEHLLSMLAVMA</sequence>